<organism evidence="8 9">
    <name type="scientific">Campylobacter rectus</name>
    <name type="common">Wolinella recta</name>
    <dbReference type="NCBI Taxonomy" id="203"/>
    <lineage>
        <taxon>Bacteria</taxon>
        <taxon>Pseudomonadati</taxon>
        <taxon>Campylobacterota</taxon>
        <taxon>Epsilonproteobacteria</taxon>
        <taxon>Campylobacterales</taxon>
        <taxon>Campylobacteraceae</taxon>
        <taxon>Campylobacter</taxon>
    </lineage>
</organism>
<evidence type="ECO:0000256" key="6">
    <source>
        <dbReference type="ARBA" id="ARBA00023136"/>
    </source>
</evidence>
<dbReference type="EMBL" id="CP012543">
    <property type="protein sequence ID" value="QCD47430.1"/>
    <property type="molecule type" value="Genomic_DNA"/>
</dbReference>
<keyword evidence="5 7" id="KW-1133">Transmembrane helix</keyword>
<proteinExistence type="inferred from homology"/>
<evidence type="ECO:0000313" key="9">
    <source>
        <dbReference type="Proteomes" id="UP000502377"/>
    </source>
</evidence>
<dbReference type="AlphaFoldDB" id="A0A6G5QP36"/>
<evidence type="ECO:0000256" key="3">
    <source>
        <dbReference type="ARBA" id="ARBA00022475"/>
    </source>
</evidence>
<evidence type="ECO:0000256" key="4">
    <source>
        <dbReference type="ARBA" id="ARBA00022692"/>
    </source>
</evidence>
<evidence type="ECO:0000256" key="1">
    <source>
        <dbReference type="ARBA" id="ARBA00004651"/>
    </source>
</evidence>
<comment type="similarity">
    <text evidence="2">Belongs to the DoxX family.</text>
</comment>
<protein>
    <submittedName>
        <fullName evidence="8">DoxX family protein</fullName>
    </submittedName>
</protein>
<dbReference type="InterPro" id="IPR032808">
    <property type="entry name" value="DoxX"/>
</dbReference>
<dbReference type="PANTHER" id="PTHR33452:SF1">
    <property type="entry name" value="INNER MEMBRANE PROTEIN YPHA-RELATED"/>
    <property type="match status" value="1"/>
</dbReference>
<dbReference type="Pfam" id="PF07681">
    <property type="entry name" value="DoxX"/>
    <property type="match status" value="1"/>
</dbReference>
<feature type="transmembrane region" description="Helical" evidence="7">
    <location>
        <begin position="105"/>
        <end position="126"/>
    </location>
</feature>
<feature type="transmembrane region" description="Helical" evidence="7">
    <location>
        <begin position="74"/>
        <end position="93"/>
    </location>
</feature>
<evidence type="ECO:0000256" key="2">
    <source>
        <dbReference type="ARBA" id="ARBA00006679"/>
    </source>
</evidence>
<evidence type="ECO:0000256" key="5">
    <source>
        <dbReference type="ARBA" id="ARBA00022989"/>
    </source>
</evidence>
<dbReference type="RefSeq" id="WP_004318281.1">
    <property type="nucleotide sequence ID" value="NZ_CP012543.1"/>
</dbReference>
<dbReference type="PANTHER" id="PTHR33452">
    <property type="entry name" value="OXIDOREDUCTASE CATD-RELATED"/>
    <property type="match status" value="1"/>
</dbReference>
<dbReference type="KEGG" id="crx:CRECT_1805"/>
<name>A0A6G5QP36_CAMRE</name>
<keyword evidence="6 7" id="KW-0472">Membrane</keyword>
<evidence type="ECO:0000256" key="7">
    <source>
        <dbReference type="SAM" id="Phobius"/>
    </source>
</evidence>
<gene>
    <name evidence="8" type="ORF">CRECT_1805</name>
</gene>
<keyword evidence="3" id="KW-1003">Cell membrane</keyword>
<dbReference type="Proteomes" id="UP000502377">
    <property type="component" value="Chromosome"/>
</dbReference>
<sequence>MKKFDLGILFARLGLGICLFMHGFAKILHGLGGVKGILVKAGLPEFMAYFAYVGEVVAPLMIILGVFSRIGALLIVATSFTILYAYNGLGNLFELTNVGGFKAEILYLYIALSLCIIFNGSGKYAVKKD</sequence>
<evidence type="ECO:0000313" key="8">
    <source>
        <dbReference type="EMBL" id="QCD47430.1"/>
    </source>
</evidence>
<keyword evidence="4 7" id="KW-0812">Transmembrane</keyword>
<dbReference type="InterPro" id="IPR051907">
    <property type="entry name" value="DoxX-like_oxidoreductase"/>
</dbReference>
<feature type="transmembrane region" description="Helical" evidence="7">
    <location>
        <begin position="49"/>
        <end position="67"/>
    </location>
</feature>
<reference evidence="8 9" key="1">
    <citation type="submission" date="2016-07" db="EMBL/GenBank/DDBJ databases">
        <title>Comparative genomics of the Campylobacter concisus group.</title>
        <authorList>
            <person name="Miller W.G."/>
            <person name="Yee E."/>
            <person name="Chapman M.H."/>
            <person name="Huynh S."/>
            <person name="Bono J.L."/>
            <person name="On S.L.W."/>
            <person name="StLeger J."/>
            <person name="Foster G."/>
            <person name="Parker C.T."/>
        </authorList>
    </citation>
    <scope>NUCLEOTIDE SEQUENCE [LARGE SCALE GENOMIC DNA]</scope>
    <source>
        <strain evidence="8 9">ATCC 33238</strain>
    </source>
</reference>
<accession>A0A6G5QP36</accession>
<dbReference type="GO" id="GO:0005886">
    <property type="term" value="C:plasma membrane"/>
    <property type="evidence" value="ECO:0007669"/>
    <property type="project" value="UniProtKB-SubCell"/>
</dbReference>
<comment type="subcellular location">
    <subcellularLocation>
        <location evidence="1">Cell membrane</location>
        <topology evidence="1">Multi-pass membrane protein</topology>
    </subcellularLocation>
</comment>